<reference evidence="1" key="1">
    <citation type="submission" date="2022-02" db="EMBL/GenBank/DDBJ databases">
        <title>Plant Genome Project.</title>
        <authorList>
            <person name="Zhang R.-G."/>
        </authorList>
    </citation>
    <scope>NUCLEOTIDE SEQUENCE</scope>
    <source>
        <strain evidence="1">AT1</strain>
    </source>
</reference>
<dbReference type="EMBL" id="CM046391">
    <property type="protein sequence ID" value="KAI8561729.1"/>
    <property type="molecule type" value="Genomic_DNA"/>
</dbReference>
<evidence type="ECO:0000313" key="2">
    <source>
        <dbReference type="Proteomes" id="UP001062846"/>
    </source>
</evidence>
<keyword evidence="2" id="KW-1185">Reference proteome</keyword>
<gene>
    <name evidence="1" type="ORF">RHMOL_Rhmol04G0363600</name>
</gene>
<organism evidence="1 2">
    <name type="scientific">Rhododendron molle</name>
    <name type="common">Chinese azalea</name>
    <name type="synonym">Azalea mollis</name>
    <dbReference type="NCBI Taxonomy" id="49168"/>
    <lineage>
        <taxon>Eukaryota</taxon>
        <taxon>Viridiplantae</taxon>
        <taxon>Streptophyta</taxon>
        <taxon>Embryophyta</taxon>
        <taxon>Tracheophyta</taxon>
        <taxon>Spermatophyta</taxon>
        <taxon>Magnoliopsida</taxon>
        <taxon>eudicotyledons</taxon>
        <taxon>Gunneridae</taxon>
        <taxon>Pentapetalae</taxon>
        <taxon>asterids</taxon>
        <taxon>Ericales</taxon>
        <taxon>Ericaceae</taxon>
        <taxon>Ericoideae</taxon>
        <taxon>Rhodoreae</taxon>
        <taxon>Rhododendron</taxon>
    </lineage>
</organism>
<accession>A0ACC0P9L1</accession>
<protein>
    <submittedName>
        <fullName evidence="1">Uncharacterized protein</fullName>
    </submittedName>
</protein>
<comment type="caution">
    <text evidence="1">The sequence shown here is derived from an EMBL/GenBank/DDBJ whole genome shotgun (WGS) entry which is preliminary data.</text>
</comment>
<sequence>MSPEVLATPVTSIGNPKKNLLVCTMGACTNIVDFRLIMRAFAIGGRNLRVSISAVISQSGRNNIAGPTLSLYHCNSF</sequence>
<name>A0ACC0P9L1_RHOML</name>
<evidence type="ECO:0000313" key="1">
    <source>
        <dbReference type="EMBL" id="KAI8561729.1"/>
    </source>
</evidence>
<dbReference type="Proteomes" id="UP001062846">
    <property type="component" value="Chromosome 4"/>
</dbReference>
<proteinExistence type="predicted"/>